<feature type="domain" description="DUF11" evidence="1">
    <location>
        <begin position="2711"/>
        <end position="2831"/>
    </location>
</feature>
<feature type="domain" description="DUF11" evidence="1">
    <location>
        <begin position="3489"/>
        <end position="3610"/>
    </location>
</feature>
<feature type="domain" description="DUF11" evidence="1">
    <location>
        <begin position="4268"/>
        <end position="4387"/>
    </location>
</feature>
<dbReference type="InterPro" id="IPR013320">
    <property type="entry name" value="ConA-like_dom_sf"/>
</dbReference>
<dbReference type="GO" id="GO:0005975">
    <property type="term" value="P:carbohydrate metabolic process"/>
    <property type="evidence" value="ECO:0007669"/>
    <property type="project" value="UniProtKB-ARBA"/>
</dbReference>
<feature type="domain" description="DUF11" evidence="1">
    <location>
        <begin position="2058"/>
        <end position="2168"/>
    </location>
</feature>
<feature type="domain" description="DUF11" evidence="1">
    <location>
        <begin position="2449"/>
        <end position="2574"/>
    </location>
</feature>
<dbReference type="NCBIfam" id="TIGR04131">
    <property type="entry name" value="Bac_Flav_CTERM"/>
    <property type="match status" value="1"/>
</dbReference>
<accession>A0A365XU79</accession>
<feature type="domain" description="DUF11" evidence="1">
    <location>
        <begin position="2194"/>
        <end position="2311"/>
    </location>
</feature>
<organism evidence="3 4">
    <name type="scientific">Chitinophaga flava</name>
    <dbReference type="NCBI Taxonomy" id="2259036"/>
    <lineage>
        <taxon>Bacteria</taxon>
        <taxon>Pseudomonadati</taxon>
        <taxon>Bacteroidota</taxon>
        <taxon>Chitinophagia</taxon>
        <taxon>Chitinophagales</taxon>
        <taxon>Chitinophagaceae</taxon>
        <taxon>Chitinophaga</taxon>
    </lineage>
</organism>
<dbReference type="OrthoDB" id="641269at2"/>
<reference evidence="3 4" key="1">
    <citation type="submission" date="2018-05" db="EMBL/GenBank/DDBJ databases">
        <title>Chitinophaga sp. K3CV102501T nov., isolated from isolated from a monsoon evergreen broad-leaved forest soil.</title>
        <authorList>
            <person name="Lv Y."/>
        </authorList>
    </citation>
    <scope>NUCLEOTIDE SEQUENCE [LARGE SCALE GENOMIC DNA]</scope>
    <source>
        <strain evidence="3 4">GDMCC 1.1325</strain>
    </source>
</reference>
<proteinExistence type="predicted"/>
<dbReference type="GO" id="GO:0004553">
    <property type="term" value="F:hydrolase activity, hydrolyzing O-glycosyl compounds"/>
    <property type="evidence" value="ECO:0007669"/>
    <property type="project" value="UniProtKB-ARBA"/>
</dbReference>
<evidence type="ECO:0000259" key="1">
    <source>
        <dbReference type="Pfam" id="PF01345"/>
    </source>
</evidence>
<evidence type="ECO:0000259" key="2">
    <source>
        <dbReference type="Pfam" id="PF26628"/>
    </source>
</evidence>
<feature type="domain" description="DUF11" evidence="1">
    <location>
        <begin position="2840"/>
        <end position="2962"/>
    </location>
</feature>
<feature type="domain" description="DUF8202" evidence="2">
    <location>
        <begin position="302"/>
        <end position="482"/>
    </location>
</feature>
<feature type="domain" description="DUF11" evidence="1">
    <location>
        <begin position="1935"/>
        <end position="2051"/>
    </location>
</feature>
<feature type="domain" description="DUF11" evidence="1">
    <location>
        <begin position="3879"/>
        <end position="4000"/>
    </location>
</feature>
<dbReference type="InterPro" id="IPR001434">
    <property type="entry name" value="OmcB-like_DUF11"/>
</dbReference>
<feature type="domain" description="DUF11" evidence="1">
    <location>
        <begin position="3619"/>
        <end position="3740"/>
    </location>
</feature>
<feature type="domain" description="DUF11" evidence="1">
    <location>
        <begin position="3099"/>
        <end position="3219"/>
    </location>
</feature>
<feature type="domain" description="DUF8202" evidence="2">
    <location>
        <begin position="705"/>
        <end position="884"/>
    </location>
</feature>
<dbReference type="Gene3D" id="2.60.40.1170">
    <property type="entry name" value="Mu homology domain, subdomain B"/>
    <property type="match status" value="1"/>
</dbReference>
<dbReference type="Pfam" id="PF01345">
    <property type="entry name" value="DUF11"/>
    <property type="match status" value="21"/>
</dbReference>
<keyword evidence="4" id="KW-1185">Reference proteome</keyword>
<sequence>MFMQLLFKIYRTMVGHIRQKTGSYRLRAVYAVSLLLMALLVQQIAVGRLLPDIKGAWRKAMTDHLSASSSASRMRAATPPVPGGVTGSLLWLRADDAASNGGSWKDYTGNGVAGTQANAALKPVVNDGALNFNYAYVFNGTSYLQIPLNSIKASFPFANAPRTIIAVGAPSKTLLSGDHAMMFAYGETGDGTGTYIGMVAGGDGRASFGGYSAGGNYNIIMPAGTMLTNGTYIMGGRYDGSNSFLDLNATMIGSITGAVWKTKNTQDAVIGRGSIMNQTNPSYWQGKTAEIIVYDHALNAAEQQRVYSYLSLKYGVTMNKGAQNYLASDGSTFWRADATYKNRITGIGRDDVNGLNTKQSLNIDTGMVTMSLGNGIAPTNSQNTNVISNDKSFLVLADNGQATSIYNYAVPGKKVTYRMPRIWKVNKTNWSDQSVTLKADVPGNSVYLLISRTDPNFGTIDQELLLNPDKTITLNSSLIPDGAYVTFATFVKYPGGVPGALLWLRPDIGISNVDNTPVSTWADYAYNNNATQTTATLQPKYMNNPADNVNYNPVVKFDGVNYLSLDANKLPLATSPRTFIGTGFINTGGNGNKYILAYGGRGTGLGMGLASVGGIGAFVGFNDYLGTPVNPFWQPGQFNEFTALWAGNSASIFSKGVGLANTAKMWNTTAGTGAGIGGTPWGTNEYWNGPIGDIIVYNNVVVPNDRQRIYTYLAIKYGYTLDQTTPTNYIATDGTTKVWTASVNTVYNKNITGIGRDDTEDLMQKQSRSINPGLHPIIGLGNIAATNTANANAFPTDLSYLVWGDDGGATTFSVTVTGRPDVKSRMARLWKVQQTGTVGTVQIAIPKDSLPAVFSKVYLAISPDAVIDGTDQFIQLTETNINGVTCYTTTANLMDGQYFTFAAMGAMPGGVSGNTLWVRADMGVQVNAGNQVQQWFDQGGSGNATTELRASAPTSNDVITPSADIIQTQGAINFNPAVTFTGAINKSLKGNAASSWKNSDPLAMFFVALPKGAPGSDLGGIFSTNTSGRGVLINSTGTGYVLDGNGCTPALTSSSLAKPHVGRGMYISAANAQGGSTWLNGKLETTAGSCGTGADNSYFEVGGRTPDGLKGRIYNGHLAEVIVYKAALTPAQAQQIESYLAIKYGVTLDQSTAQHYLAADGTTKVWDATANSVYKNNIFGIGRDDTEKLYQKQSRSVNDGAILTIGSGNIATTNAGNTNSINSDKSYLMLGSNSVAKTVQSANLPVASCITERLTQQWKAQLTNFDAATQPLRLQFDLAGVNATGSTLSDFVLLIDQDGDGNFATGTITQIPATDYNAGVVGFDNVMELTNGAVFTLATRYPVRTASLVPAGQVKTAANICVDGDWVYFRHPDDINKYIAAIQLNGNTIDVSKLSAVIDANRNMTAIGKNAGTDYGTQLMNRFLQITYTGVPLTTNGGVTLRLFWNPAEKTAAENYLSSTRGVTRPQKWIWFKHDNNIDPTLTDLDARGLKNITTLTPAASGQVDGVDYVDFQGIQQLSTFGGETTSDVVYTDLAITKDDGKTTYTPGTDVVYTVVVSNLATDAVTGATIQDKLPVGIPSANMNWQVSATTGGGNVAVLNGTGALNQQIDLPGGATITYTVTISVPSAYTGDLVNTATVAVPATGYVDIDPVNNTATDTDTYQPEVNLHIIKTATPDPASAGNAIDYTITVTNAGKSDVAGATITDMIPAGISNVTWTATATGTGATVSPASGTGNVSAVATVPGSNNGTVTILVKGVLSPDYTGATLSNTASVTPPAGITDTDPVDNVSTISTAVEKKTSVIITKVNATSTKVAGSPVTYRITVGNNGPATATGVRIQDQVPANVAISGVVPSVAGAATITANNTAGSNVDVIANIPPGPTNYVAIEITGTIDPSFSGALTNTATATSPDGAPVSATDKTDIIRKPILLISKNGPATIVSGADITYVITVANSGLSNAVNANIFDMVPANISNVSWTTAVEGAAHINSGATGTGNSVNVYADIPAGAANKVTVTVTGTVSPAATGNIDNTVSLTPTEANVPLLNAIASTTVNKTPQLAISKNGPATVVAGETISYTLFVTNPGKANADGVDITDDLPAGITNVSWTATATGGAAVTAGATGTGNTVAVKGNIPAGVNANISVQVTGIVDPALPIGSLLNEATVTSAEAGKSWNSSVSTTVSRVANVGIVKSGPADRNAGQDIQYKLKVTNAGPSIARAAQIFDNVPAEIKNVNWTATVTGGAAILTNPTGATNNVYATVDIPVGGEVNIVINGTVTGAVPVGATMGITNTATVNVAGGTTDPDTGNNTSRRSTTLTNTADLLVSKSGPQRVNIGDPITYVIDVSNLGTGDVPAALIDDVIPAAVTVLNWTATASNGADIGGVGTATGTTSPIHLTANMPGNTNSKVSIVVNGTVNSSAGASFTNQAQVDAGGNTKFSKITTAVNQSTDVKIQKAGPVTIAAGQDIAYTLTVTNAGPLDANNINITDNVPVQIENIKWTATAAGTSTVSAGSGTGNISLTGDIKTGDANAITIHITGRVKSDVMVPNIQNTATVTLPSGGVIDYDLSNNTATATTNVTLEPGVRLVKVGPATAIGGTGITYSIEVNNDGPSDVINLNIADLVPAAVSNVKWVATATGNATLISGNTGAAQQVNVKSNIPAGAGNKINITITGTVDPAFAGTITNVATASAPMMAATVSSNNVVTSISRQVDIAVAKSASKTTVNAGEALDFTITVTNIGPGTLKAGEELQLTENLPAGLGNVSLIPSGIVYNPVTGAYTLTSDMVAGSTVKLVVSGIVVPNYTGTSITNHVEVAAPAGVSDPDLTNNQADAVAATRLEADLGITKVSDKNIVVAGDPLTYTITVKNYGPGAFNSGDILKITESLPAELQNVTYNATGGVYDSNTHSFTLTGGLNAGSSVQLVVSGTVAADFIGTGITNTVSVAPQGMVTDPVPGNNTSNATVAVERKADLAVTKTVDKTSVVAGEAINYTITIKNKGVSTLKSGEVLRITETLPAELIVNGYDVTGGIYDANAGTLTLTSDLSQNAVVTLVIKGNVSATTLSTSMINKVSVSVPAGITDSDLTNNTATSPATAIRRETDLMITKSVDKTSAVAGEAITYTITVQNNGISTLKSGEKLGLTETLPAELIVGSYTATGGIYDASTNTFTLTGDLAKDGVVTLVIRGNIDAGTLSASMVNKVTVTVPSGVTDIDPSNNTATSNATTIRRESDLAVTKTVDKTSAVAGEAITYTITIQNKGISTLKSGEKIGITETLPAELIVASYVATGGTYDASAGTFTLTSDLAKDGIVTLIVKGNVDAATSSTSMVNKVAVTAPTGVTDTDPSNNAATSNTTAIRRESDLAVTKTVDKTSAVAGEAITYTVTVLNKGTSTLKSGEVIGIAETLPAELIVSGYTATGGTYNANTGTFTLSSDMAQNGVISLTISGNADPGTLSTSMVNKVAVTVPSGVTDTDLSNNTVTSNPTTIRRESDLAVTKTVDKTSAVAGEAISYTITVQNKGISTLKSGEVIGITETLPTELIIDSYDATGGAYDANAGTFTLSMDLAQNETVTLVIKGNVDAATRSTSMFNKVSVTIPAGVTETDPSNNTATSNTTTIRRESDLAVTKQVDKTSAMAGEAINYTITIQNKGISTLRSGEVISITETLPAELIVSSYDATGGTYDANAGTFTLTSDLLKNGAVTLVIKGNVNAATTSTSMMNKVSVTLPSGITESDPSNNTATSNTTAIRRESDLAVTKHVDKTSVVAGEAINYTITIQNKGLSTLKSGEAIGISETLPAALIVNGYTATGGSYDANAHTFTLTSDLAKDGAVTLLINGEVDPAATATSMINKVSVTVPNGITDTDQSNNTTTSETTTIIRESDLEVTKQVDKTSAVTGDVLNYTITVGNKGLSTLNTGEVITITETLPAGLTNISYLANGGTYNTATRAYTLTGPMASGGAVTLKISGTIAADFTGSAVTNKVAIATPAGISDPVTANNEATVTTNVSRVADLAVNKSADKPEVAVGRPLNYTITVTNHGPATMNNGETITITEALPAALTNVGFAATGGNYNASTGAFQLTSVLPVGGTIQLNVSGTIDAAYTGSSITNNVAIAAGITDPDNSNNTASVTTGITPPPSFETWKTVTTEYGTGQIHAGEKLTYTIYVRNNGKVPLPDVTITDPVPAHTSYVSGGALKGNIVNFSIKDLAPGATTSVTFVVKADDNLTGISGISNTATVSDGYITKPTAGCDPAVPGCDINTPGTNIETGGGDLSITKEVVTPQAPYRMGQQVTYRITVHNAWDQTFTNVAVEDLLPAGLEAPTSTTADKGKVQTDQAGKRMLWDIGQLMAGETLQMTLVCRVIDGGQVVNQARVTANEPQINLTNDLAEAVIQVEGQDLSFPNVFTPNGDGKNEKFIIGGLEKYPGSALYIYNRWGSMVYQSKDYKNDWNGSGLNEGTYYYILEVRKPQETKRLKGWVQILR</sequence>
<dbReference type="InterPro" id="IPR013783">
    <property type="entry name" value="Ig-like_fold"/>
</dbReference>
<protein>
    <recommendedName>
        <fullName evidence="5">DUF11 domain-containing protein</fullName>
    </recommendedName>
</protein>
<feature type="domain" description="DUF11" evidence="1">
    <location>
        <begin position="3749"/>
        <end position="3869"/>
    </location>
</feature>
<dbReference type="InterPro" id="IPR026341">
    <property type="entry name" value="T9SS_type_B"/>
</dbReference>
<dbReference type="NCBIfam" id="TIGR01451">
    <property type="entry name" value="B_ant_repeat"/>
    <property type="match status" value="22"/>
</dbReference>
<comment type="caution">
    <text evidence="3">The sequence shown here is derived from an EMBL/GenBank/DDBJ whole genome shotgun (WGS) entry which is preliminary data.</text>
</comment>
<dbReference type="Pfam" id="PF26628">
    <property type="entry name" value="DUF8202"/>
    <property type="match status" value="3"/>
</dbReference>
<feature type="domain" description="DUF11" evidence="1">
    <location>
        <begin position="3229"/>
        <end position="3350"/>
    </location>
</feature>
<evidence type="ECO:0000313" key="4">
    <source>
        <dbReference type="Proteomes" id="UP000253410"/>
    </source>
</evidence>
<feature type="domain" description="DUF11" evidence="1">
    <location>
        <begin position="1804"/>
        <end position="1915"/>
    </location>
</feature>
<gene>
    <name evidence="3" type="ORF">DF182_25975</name>
</gene>
<feature type="domain" description="DUF11" evidence="1">
    <location>
        <begin position="4008"/>
        <end position="4127"/>
    </location>
</feature>
<evidence type="ECO:0008006" key="5">
    <source>
        <dbReference type="Google" id="ProtNLM"/>
    </source>
</evidence>
<dbReference type="SUPFAM" id="SSF49899">
    <property type="entry name" value="Concanavalin A-like lectins/glucanases"/>
    <property type="match status" value="2"/>
</dbReference>
<dbReference type="PANTHER" id="PTHR34819:SF3">
    <property type="entry name" value="CELL SURFACE PROTEIN"/>
    <property type="match status" value="1"/>
</dbReference>
<dbReference type="EMBL" id="QFFJ01000002">
    <property type="protein sequence ID" value="RBL89927.1"/>
    <property type="molecule type" value="Genomic_DNA"/>
</dbReference>
<feature type="domain" description="DUF11" evidence="1">
    <location>
        <begin position="1668"/>
        <end position="1793"/>
    </location>
</feature>
<feature type="domain" description="DUF11" evidence="1">
    <location>
        <begin position="1533"/>
        <end position="1658"/>
    </location>
</feature>
<dbReference type="Pfam" id="PF13585">
    <property type="entry name" value="CHU_C"/>
    <property type="match status" value="1"/>
</dbReference>
<feature type="domain" description="DUF11" evidence="1">
    <location>
        <begin position="3359"/>
        <end position="3479"/>
    </location>
</feature>
<dbReference type="InterPro" id="IPR058515">
    <property type="entry name" value="DUF8202"/>
</dbReference>
<feature type="domain" description="DUF11" evidence="1">
    <location>
        <begin position="2589"/>
        <end position="2704"/>
    </location>
</feature>
<feature type="domain" description="DUF8202" evidence="2">
    <location>
        <begin position="1133"/>
        <end position="1332"/>
    </location>
</feature>
<feature type="domain" description="DUF11" evidence="1">
    <location>
        <begin position="4142"/>
        <end position="4236"/>
    </location>
</feature>
<feature type="domain" description="DUF11" evidence="1">
    <location>
        <begin position="2969"/>
        <end position="3089"/>
    </location>
</feature>
<dbReference type="Gene3D" id="2.60.40.10">
    <property type="entry name" value="Immunoglobulins"/>
    <property type="match status" value="3"/>
</dbReference>
<dbReference type="Proteomes" id="UP000253410">
    <property type="component" value="Unassembled WGS sequence"/>
</dbReference>
<dbReference type="InterPro" id="IPR047589">
    <property type="entry name" value="DUF11_rpt"/>
</dbReference>
<evidence type="ECO:0000313" key="3">
    <source>
        <dbReference type="EMBL" id="RBL89927.1"/>
    </source>
</evidence>
<dbReference type="PANTHER" id="PTHR34819">
    <property type="entry name" value="LARGE CYSTEINE-RICH PERIPLASMIC PROTEIN OMCB"/>
    <property type="match status" value="1"/>
</dbReference>
<name>A0A365XU79_9BACT</name>
<dbReference type="InterPro" id="IPR051172">
    <property type="entry name" value="Chlamydia_OmcB"/>
</dbReference>